<evidence type="ECO:0000313" key="2">
    <source>
        <dbReference type="Proteomes" id="UP000077752"/>
    </source>
</evidence>
<evidence type="ECO:0000313" key="1">
    <source>
        <dbReference type="EMBL" id="OAI93937.1"/>
    </source>
</evidence>
<proteinExistence type="predicted"/>
<comment type="caution">
    <text evidence="1">The sequence shown here is derived from an EMBL/GenBank/DDBJ whole genome shotgun (WGS) entry which is preliminary data.</text>
</comment>
<gene>
    <name evidence="1" type="ORF">AYO28_10620</name>
</gene>
<accession>A0A177SSH8</accession>
<dbReference type="InterPro" id="IPR014985">
    <property type="entry name" value="WbqC"/>
</dbReference>
<name>A0A177SSH8_PSEPU</name>
<evidence type="ECO:0008006" key="3">
    <source>
        <dbReference type="Google" id="ProtNLM"/>
    </source>
</evidence>
<dbReference type="Proteomes" id="UP000077752">
    <property type="component" value="Unassembled WGS sequence"/>
</dbReference>
<organism evidence="1 2">
    <name type="scientific">Pseudomonas putida</name>
    <name type="common">Arthrobacter siderocapsulatus</name>
    <dbReference type="NCBI Taxonomy" id="303"/>
    <lineage>
        <taxon>Bacteria</taxon>
        <taxon>Pseudomonadati</taxon>
        <taxon>Pseudomonadota</taxon>
        <taxon>Gammaproteobacteria</taxon>
        <taxon>Pseudomonadales</taxon>
        <taxon>Pseudomonadaceae</taxon>
        <taxon>Pseudomonas</taxon>
    </lineage>
</organism>
<dbReference type="RefSeq" id="WP_064301888.1">
    <property type="nucleotide sequence ID" value="NZ_LUCV01000008.1"/>
</dbReference>
<sequence>MTALAIMQPYLFPYIGYWQLLQATDRFVVYDDVNYINRGWINRNRILINGEPGLFTLPLLQASQNRRIDEIDIAPAAQWQRRLLRSLEMAYRKAPCFEQVFALVEGILRHEDRNLAGFLSHQVQVLARFMGLQAQIVPSSRCYGNGHLAAQERILDICRQENASRYINAQGGRSLYEPQAFAVRGIELRFIAMRALPYRQRSEGFTPGLSIIDALMEVGPEGIGAHLRSFDCT</sequence>
<dbReference type="EMBL" id="LUCV01000008">
    <property type="protein sequence ID" value="OAI93937.1"/>
    <property type="molecule type" value="Genomic_DNA"/>
</dbReference>
<protein>
    <recommendedName>
        <fullName evidence="3">WbqC family protein</fullName>
    </recommendedName>
</protein>
<dbReference type="Pfam" id="PF08889">
    <property type="entry name" value="WbqC"/>
    <property type="match status" value="1"/>
</dbReference>
<reference evidence="1 2" key="1">
    <citation type="submission" date="2016-03" db="EMBL/GenBank/DDBJ databases">
        <title>Draft Genome Assembly of Pseudomonas putida strain CBF10-2.</title>
        <authorList>
            <person name="Iyer R.S."/>
            <person name="Damania A."/>
        </authorList>
    </citation>
    <scope>NUCLEOTIDE SEQUENCE [LARGE SCALE GENOMIC DNA]</scope>
    <source>
        <strain evidence="1 2">CBF10-2</strain>
    </source>
</reference>
<dbReference type="AlphaFoldDB" id="A0A177SSH8"/>